<protein>
    <submittedName>
        <fullName evidence="2">Uncharacterized protein</fullName>
    </submittedName>
</protein>
<evidence type="ECO:0000256" key="1">
    <source>
        <dbReference type="SAM" id="MobiDB-lite"/>
    </source>
</evidence>
<sequence length="447" mass="51524">MYNSRSPSPDKIESGTGNPKKSSAEYCRSSYDSNGSYSTVPTAYSTPESWLQRREALLGCVESYQSDRLTDWEKPRDSVETYVSTDASDLEDESQAAYEVLEFEDEHYQSDAIPATPRDFAELFPSSRRLSIHHDDSTIDGNMNLRVDTLVDTEWSPRKENLTLFHLKMNDLKTREFSLRRYCRDSGREVCKTIRKYQPSKQIQTSALTKSLSSVLTHLKRHHDEHYRPNMQQLQRNDSGFDATYSPTANEDDDDASFEEPQENSIKKKLPTNTIKLEFSNYANVELKRRGAGQSKGYQFEYWGREYTWKRTIKREGDSEEVSFHLTRSDILNPLAHIVPVPLTRQQDKEEILKGGWIKPCSMWIADVDVVQGSPDLADVVVATGLVSLVDDTIKRRWHSTKHRRVLLPLIRSNSFRLDMEYVGPKRLIDEIFHRHPVARTGNTRSA</sequence>
<feature type="region of interest" description="Disordered" evidence="1">
    <location>
        <begin position="219"/>
        <end position="263"/>
    </location>
</feature>
<feature type="compositionally biased region" description="Acidic residues" evidence="1">
    <location>
        <begin position="250"/>
        <end position="262"/>
    </location>
</feature>
<dbReference type="HOGENOM" id="CLU_033074_1_1_1"/>
<evidence type="ECO:0000313" key="2">
    <source>
        <dbReference type="EMBL" id="KIW06085.1"/>
    </source>
</evidence>
<reference evidence="2 3" key="1">
    <citation type="submission" date="2015-01" db="EMBL/GenBank/DDBJ databases">
        <title>The Genome Sequence of Ochroconis gallopava CBS43764.</title>
        <authorList>
            <consortium name="The Broad Institute Genomics Platform"/>
            <person name="Cuomo C."/>
            <person name="de Hoog S."/>
            <person name="Gorbushina A."/>
            <person name="Stielow B."/>
            <person name="Teixiera M."/>
            <person name="Abouelleil A."/>
            <person name="Chapman S.B."/>
            <person name="Priest M."/>
            <person name="Young S.K."/>
            <person name="Wortman J."/>
            <person name="Nusbaum C."/>
            <person name="Birren B."/>
        </authorList>
    </citation>
    <scope>NUCLEOTIDE SEQUENCE [LARGE SCALE GENOMIC DNA]</scope>
    <source>
        <strain evidence="2 3">CBS 43764</strain>
    </source>
</reference>
<dbReference type="Proteomes" id="UP000053259">
    <property type="component" value="Unassembled WGS sequence"/>
</dbReference>
<dbReference type="VEuPathDB" id="FungiDB:PV09_03256"/>
<evidence type="ECO:0000313" key="3">
    <source>
        <dbReference type="Proteomes" id="UP000053259"/>
    </source>
</evidence>
<dbReference type="EMBL" id="KN847536">
    <property type="protein sequence ID" value="KIW06085.1"/>
    <property type="molecule type" value="Genomic_DNA"/>
</dbReference>
<dbReference type="AlphaFoldDB" id="A0A0D2AHQ5"/>
<dbReference type="InParanoid" id="A0A0D2AHQ5"/>
<keyword evidence="3" id="KW-1185">Reference proteome</keyword>
<dbReference type="STRING" id="253628.A0A0D2AHQ5"/>
<dbReference type="RefSeq" id="XP_016215954.1">
    <property type="nucleotide sequence ID" value="XM_016356431.1"/>
</dbReference>
<proteinExistence type="predicted"/>
<organism evidence="2 3">
    <name type="scientific">Verruconis gallopava</name>
    <dbReference type="NCBI Taxonomy" id="253628"/>
    <lineage>
        <taxon>Eukaryota</taxon>
        <taxon>Fungi</taxon>
        <taxon>Dikarya</taxon>
        <taxon>Ascomycota</taxon>
        <taxon>Pezizomycotina</taxon>
        <taxon>Dothideomycetes</taxon>
        <taxon>Pleosporomycetidae</taxon>
        <taxon>Venturiales</taxon>
        <taxon>Sympoventuriaceae</taxon>
        <taxon>Verruconis</taxon>
    </lineage>
</organism>
<feature type="compositionally biased region" description="Polar residues" evidence="1">
    <location>
        <begin position="30"/>
        <end position="45"/>
    </location>
</feature>
<accession>A0A0D2AHQ5</accession>
<gene>
    <name evidence="2" type="ORF">PV09_03256</name>
</gene>
<dbReference type="GeneID" id="27311229"/>
<dbReference type="OrthoDB" id="5317787at2759"/>
<name>A0A0D2AHQ5_9PEZI</name>
<feature type="region of interest" description="Disordered" evidence="1">
    <location>
        <begin position="1"/>
        <end position="45"/>
    </location>
</feature>